<dbReference type="Pfam" id="PF02597">
    <property type="entry name" value="ThiS"/>
    <property type="match status" value="1"/>
</dbReference>
<name>A0ABT8BUF9_9VIBR</name>
<dbReference type="Gene3D" id="3.10.20.30">
    <property type="match status" value="1"/>
</dbReference>
<organism evidence="1 2">
    <name type="scientific">Vibrio ostreicida</name>
    <dbReference type="NCBI Taxonomy" id="526588"/>
    <lineage>
        <taxon>Bacteria</taxon>
        <taxon>Pseudomonadati</taxon>
        <taxon>Pseudomonadota</taxon>
        <taxon>Gammaproteobacteria</taxon>
        <taxon>Vibrionales</taxon>
        <taxon>Vibrionaceae</taxon>
        <taxon>Vibrio</taxon>
    </lineage>
</organism>
<comment type="caution">
    <text evidence="1">The sequence shown here is derived from an EMBL/GenBank/DDBJ whole genome shotgun (WGS) entry which is preliminary data.</text>
</comment>
<dbReference type="InterPro" id="IPR016155">
    <property type="entry name" value="Mopterin_synth/thiamin_S_b"/>
</dbReference>
<evidence type="ECO:0000313" key="2">
    <source>
        <dbReference type="Proteomes" id="UP001238540"/>
    </source>
</evidence>
<dbReference type="Proteomes" id="UP001238540">
    <property type="component" value="Unassembled WGS sequence"/>
</dbReference>
<accession>A0ABT8BUF9</accession>
<dbReference type="PANTHER" id="PTHR38031:SF1">
    <property type="entry name" value="SULFUR CARRIER PROTEIN CYSO"/>
    <property type="match status" value="1"/>
</dbReference>
<dbReference type="SUPFAM" id="SSF54285">
    <property type="entry name" value="MoaD/ThiS"/>
    <property type="match status" value="1"/>
</dbReference>
<reference evidence="2" key="1">
    <citation type="journal article" date="2019" name="Int. J. Syst. Evol. Microbiol.">
        <title>The Global Catalogue of Microorganisms (GCM) 10K type strain sequencing project: providing services to taxonomists for standard genome sequencing and annotation.</title>
        <authorList>
            <consortium name="The Broad Institute Genomics Platform"/>
            <consortium name="The Broad Institute Genome Sequencing Center for Infectious Disease"/>
            <person name="Wu L."/>
            <person name="Ma J."/>
        </authorList>
    </citation>
    <scope>NUCLEOTIDE SEQUENCE [LARGE SCALE GENOMIC DNA]</scope>
    <source>
        <strain evidence="2">CECT 7398</strain>
    </source>
</reference>
<keyword evidence="2" id="KW-1185">Reference proteome</keyword>
<gene>
    <name evidence="1" type="ORF">QWZ16_11895</name>
</gene>
<dbReference type="InterPro" id="IPR012675">
    <property type="entry name" value="Beta-grasp_dom_sf"/>
</dbReference>
<dbReference type="EMBL" id="JAUFQC010000001">
    <property type="protein sequence ID" value="MDN3610407.1"/>
    <property type="molecule type" value="Genomic_DNA"/>
</dbReference>
<dbReference type="PANTHER" id="PTHR38031">
    <property type="entry name" value="SULFUR CARRIER PROTEIN SLR0821-RELATED"/>
    <property type="match status" value="1"/>
</dbReference>
<proteinExistence type="predicted"/>
<evidence type="ECO:0000313" key="1">
    <source>
        <dbReference type="EMBL" id="MDN3610407.1"/>
    </source>
</evidence>
<dbReference type="InterPro" id="IPR052045">
    <property type="entry name" value="Sulfur_Carrier/Prot_Modifier"/>
</dbReference>
<protein>
    <submittedName>
        <fullName evidence="1">MoaD/ThiS family protein</fullName>
    </submittedName>
</protein>
<dbReference type="RefSeq" id="WP_076585086.1">
    <property type="nucleotide sequence ID" value="NZ_JABEYA020000001.1"/>
</dbReference>
<dbReference type="InterPro" id="IPR003749">
    <property type="entry name" value="ThiS/MoaD-like"/>
</dbReference>
<sequence>MAIICIPTTMQKYTQDRSKIEVSGATVLTALEQLVSLYPDLQSVIFGKNQQLKGYLNIFIDETDIREAEYLDTEIQSESELLLVPAVVGG</sequence>